<sequence>IQKKRRIVARVHCRNVKNECPKPTCDEPVLYPGRCCKVCPGDVNSPDVQDIPSVLTPDEEEKSVKHFATLLTGRTSSTFRRDDGSPSVGLEQNTNNNYVAAGRFTFHRKNLYYSFYVSNPVHRPRALQFADFEGNILWEQALFIEGVTSVYQNVTGKVCGVWRRVPREYRRLLREEKMFVSLLWGSADQEQQILSGQVARYRSLSTELFSALLQPAAGTDSLIMNGAGGTAIVSASSSAPSIHVSLVFNGIFSPDEVAEVPLIVRLESLEKQQVVLQEEVKVEKPAYELNTVEVQSAVSSAELRLLTRGKLVVSIASKKKPAELVLKGRVVTRATCEIFQVTSLYTSTLTSGMAWMYMNRDGSLVYSVQLDELNQDAPMLVLVSSHRSGGRRSMFELEDLTPSLNHGWANGTLDRLSPRELEQLYAGELALNVATRTEPSVVRGRLAPRPMADARDSHSPVLLKRPNETAPATLVGMAWLAIDSDCTLHFEIVLSGLTSEDENFKLYLRTLPFIAPGAPVFKRYMDEFRGSHVEAFVMGISQNEFLRIDSGVNFLEVQDHNSGMVKLNLLTCLFQIEVPLSCLPKYSDNDVPGSTSILLDSAVPEAAKCYHETQFYEEGAQWTSKLDPCTMCNCHQNLVKCDTVPCPQLTCASKTAPGECCPTCTSDATQESNTSITRGCYLAGQFYPAGKSWHPYLPPTGFELCAVCTCDAKTLEVHCPRVQCPPLTCSEREAFRPDKKACCKQCPPVTLEDGQLAMDQQNANGTLTQRSDKDILANGGCNYHATGEVFDNGHEWHPKVHSHGEVKCVICRCKQHKLRVSTVYGMLTVSSQFQHLCSFMQSAQKIPETVMVSDVCSDSPDTVIKHYGY</sequence>
<dbReference type="SMART" id="SM00754">
    <property type="entry name" value="CHRD"/>
    <property type="match status" value="3"/>
</dbReference>
<keyword evidence="5" id="KW-0677">Repeat</keyword>
<keyword evidence="6" id="KW-0325">Glycoprotein</keyword>
<proteinExistence type="inferred from homology"/>
<evidence type="ECO:0000313" key="11">
    <source>
        <dbReference type="Proteomes" id="UP000502823"/>
    </source>
</evidence>
<keyword evidence="4" id="KW-0964">Secreted</keyword>
<evidence type="ECO:0000256" key="2">
    <source>
        <dbReference type="ARBA" id="ARBA00007156"/>
    </source>
</evidence>
<feature type="domain" description="VWFC" evidence="8">
    <location>
        <begin position="607"/>
        <end position="665"/>
    </location>
</feature>
<evidence type="ECO:0000259" key="9">
    <source>
        <dbReference type="PROSITE" id="PS50933"/>
    </source>
</evidence>
<evidence type="ECO:0008006" key="12">
    <source>
        <dbReference type="Google" id="ProtNLM"/>
    </source>
</evidence>
<dbReference type="GO" id="GO:0030514">
    <property type="term" value="P:negative regulation of BMP signaling pathway"/>
    <property type="evidence" value="ECO:0007669"/>
    <property type="project" value="TreeGrafter"/>
</dbReference>
<evidence type="ECO:0000256" key="6">
    <source>
        <dbReference type="ARBA" id="ARBA00023180"/>
    </source>
</evidence>
<dbReference type="GO" id="GO:0009953">
    <property type="term" value="P:dorsal/ventral pattern formation"/>
    <property type="evidence" value="ECO:0007669"/>
    <property type="project" value="TreeGrafter"/>
</dbReference>
<feature type="domain" description="CHRD" evidence="9">
    <location>
        <begin position="205"/>
        <end position="335"/>
    </location>
</feature>
<dbReference type="InterPro" id="IPR016353">
    <property type="entry name" value="Chordin"/>
</dbReference>
<dbReference type="GO" id="GO:0048731">
    <property type="term" value="P:system development"/>
    <property type="evidence" value="ECO:0007669"/>
    <property type="project" value="UniProtKB-ARBA"/>
</dbReference>
<dbReference type="GO" id="GO:0005615">
    <property type="term" value="C:extracellular space"/>
    <property type="evidence" value="ECO:0007669"/>
    <property type="project" value="TreeGrafter"/>
</dbReference>
<dbReference type="InterPro" id="IPR001007">
    <property type="entry name" value="VWF_dom"/>
</dbReference>
<comment type="similarity">
    <text evidence="2">Belongs to the chordin family.</text>
</comment>
<keyword evidence="3 7" id="KW-0217">Developmental protein</keyword>
<dbReference type="FunCoup" id="A0A6L2P973">
    <property type="interactions" value="75"/>
</dbReference>
<evidence type="ECO:0000256" key="1">
    <source>
        <dbReference type="ARBA" id="ARBA00004613"/>
    </source>
</evidence>
<dbReference type="EMBL" id="BLKM01000085">
    <property type="protein sequence ID" value="GFG28843.1"/>
    <property type="molecule type" value="Genomic_DNA"/>
</dbReference>
<dbReference type="Gene3D" id="6.20.200.20">
    <property type="match status" value="1"/>
</dbReference>
<dbReference type="PROSITE" id="PS50184">
    <property type="entry name" value="VWFC_2"/>
    <property type="match status" value="2"/>
</dbReference>
<evidence type="ECO:0000259" key="8">
    <source>
        <dbReference type="PROSITE" id="PS50184"/>
    </source>
</evidence>
<dbReference type="SUPFAM" id="SSF57603">
    <property type="entry name" value="FnI-like domain"/>
    <property type="match status" value="2"/>
</dbReference>
<evidence type="ECO:0000313" key="10">
    <source>
        <dbReference type="EMBL" id="GFG28843.1"/>
    </source>
</evidence>
<dbReference type="PANTHER" id="PTHR46526:SF1">
    <property type="entry name" value="CHORDIN"/>
    <property type="match status" value="1"/>
</dbReference>
<feature type="domain" description="CHRD" evidence="9">
    <location>
        <begin position="63"/>
        <end position="203"/>
    </location>
</feature>
<reference evidence="11" key="1">
    <citation type="submission" date="2020-01" db="EMBL/GenBank/DDBJ databases">
        <title>Draft genome sequence of the Termite Coptotermes fromosanus.</title>
        <authorList>
            <person name="Itakura S."/>
            <person name="Yosikawa Y."/>
            <person name="Umezawa K."/>
        </authorList>
    </citation>
    <scope>NUCLEOTIDE SEQUENCE [LARGE SCALE GENOMIC DNA]</scope>
</reference>
<comment type="subcellular location">
    <subcellularLocation>
        <location evidence="1">Secreted</location>
    </subcellularLocation>
</comment>
<dbReference type="SMART" id="SM00214">
    <property type="entry name" value="VWC"/>
    <property type="match status" value="2"/>
</dbReference>
<name>A0A6L2P973_COPFO</name>
<dbReference type="InterPro" id="IPR052278">
    <property type="entry name" value="Chordin-like_regulators"/>
</dbReference>
<comment type="caution">
    <text evidence="10">The sequence shown here is derived from an EMBL/GenBank/DDBJ whole genome shotgun (WGS) entry which is preliminary data.</text>
</comment>
<dbReference type="Proteomes" id="UP000502823">
    <property type="component" value="Unassembled WGS sequence"/>
</dbReference>
<dbReference type="AlphaFoldDB" id="A0A6L2P973"/>
<protein>
    <recommendedName>
        <fullName evidence="12">VWFC domain-containing protein</fullName>
    </recommendedName>
</protein>
<evidence type="ECO:0000256" key="4">
    <source>
        <dbReference type="ARBA" id="ARBA00022525"/>
    </source>
</evidence>
<accession>A0A6L2P973</accession>
<dbReference type="InParanoid" id="A0A6L2P973"/>
<dbReference type="PIRSF" id="PIRSF002496">
    <property type="entry name" value="Chordin"/>
    <property type="match status" value="1"/>
</dbReference>
<dbReference type="PROSITE" id="PS50933">
    <property type="entry name" value="CHRD"/>
    <property type="match status" value="3"/>
</dbReference>
<dbReference type="PANTHER" id="PTHR46526">
    <property type="entry name" value="CHORDIN"/>
    <property type="match status" value="1"/>
</dbReference>
<organism evidence="10 11">
    <name type="scientific">Coptotermes formosanus</name>
    <name type="common">Formosan subterranean termite</name>
    <dbReference type="NCBI Taxonomy" id="36987"/>
    <lineage>
        <taxon>Eukaryota</taxon>
        <taxon>Metazoa</taxon>
        <taxon>Ecdysozoa</taxon>
        <taxon>Arthropoda</taxon>
        <taxon>Hexapoda</taxon>
        <taxon>Insecta</taxon>
        <taxon>Pterygota</taxon>
        <taxon>Neoptera</taxon>
        <taxon>Polyneoptera</taxon>
        <taxon>Dictyoptera</taxon>
        <taxon>Blattodea</taxon>
        <taxon>Blattoidea</taxon>
        <taxon>Termitoidae</taxon>
        <taxon>Rhinotermitidae</taxon>
        <taxon>Coptotermes</taxon>
    </lineage>
</organism>
<evidence type="ECO:0000256" key="7">
    <source>
        <dbReference type="PROSITE-ProRule" id="PRU00230"/>
    </source>
</evidence>
<gene>
    <name evidence="10" type="ORF">Cfor_08461</name>
</gene>
<feature type="domain" description="VWFC" evidence="8">
    <location>
        <begin position="678"/>
        <end position="747"/>
    </location>
</feature>
<dbReference type="PROSITE" id="PS01208">
    <property type="entry name" value="VWFC_1"/>
    <property type="match status" value="1"/>
</dbReference>
<dbReference type="OrthoDB" id="9829321at2759"/>
<feature type="domain" description="CHRD" evidence="9">
    <location>
        <begin position="337"/>
        <end position="451"/>
    </location>
</feature>
<dbReference type="InterPro" id="IPR010895">
    <property type="entry name" value="CHRD"/>
</dbReference>
<keyword evidence="11" id="KW-1185">Reference proteome</keyword>
<feature type="non-terminal residue" evidence="10">
    <location>
        <position position="1"/>
    </location>
</feature>
<dbReference type="Pfam" id="PF00093">
    <property type="entry name" value="VWC"/>
    <property type="match status" value="2"/>
</dbReference>
<dbReference type="GO" id="GO:0036122">
    <property type="term" value="F:BMP binding"/>
    <property type="evidence" value="ECO:0007669"/>
    <property type="project" value="TreeGrafter"/>
</dbReference>
<evidence type="ECO:0000256" key="5">
    <source>
        <dbReference type="ARBA" id="ARBA00022737"/>
    </source>
</evidence>
<evidence type="ECO:0000256" key="3">
    <source>
        <dbReference type="ARBA" id="ARBA00022473"/>
    </source>
</evidence>